<keyword evidence="3" id="KW-1185">Reference proteome</keyword>
<sequence length="176" mass="18433">MIGLILKRTPLMATLTYLALPPLTFTISPGSLTLLSCSFTNAVPPTIRQGKRETAVTVTGCRCVGCSVTGSDGSSGGGMSIDLYTAPESTVSDLYFEDCTSTQFGGGLLLQLFVHSIRLLITFISLTDCSADQKGGGLTISSIDVPFSLTDCEFIRCQVTSSDSLNGMGSGLFTGF</sequence>
<dbReference type="InterPro" id="IPR011050">
    <property type="entry name" value="Pectin_lyase_fold/virulence"/>
</dbReference>
<gene>
    <name evidence="2" type="ORF">BLNAU_1927</name>
</gene>
<organism evidence="2 3">
    <name type="scientific">Blattamonas nauphoetae</name>
    <dbReference type="NCBI Taxonomy" id="2049346"/>
    <lineage>
        <taxon>Eukaryota</taxon>
        <taxon>Metamonada</taxon>
        <taxon>Preaxostyla</taxon>
        <taxon>Oxymonadida</taxon>
        <taxon>Blattamonas</taxon>
    </lineage>
</organism>
<evidence type="ECO:0000313" key="2">
    <source>
        <dbReference type="EMBL" id="KAK2962904.1"/>
    </source>
</evidence>
<protein>
    <submittedName>
        <fullName evidence="2">Uncharacterized protein</fullName>
    </submittedName>
</protein>
<proteinExistence type="predicted"/>
<comment type="caution">
    <text evidence="2">The sequence shown here is derived from an EMBL/GenBank/DDBJ whole genome shotgun (WGS) entry which is preliminary data.</text>
</comment>
<name>A0ABQ9YGM6_9EUKA</name>
<evidence type="ECO:0000313" key="3">
    <source>
        <dbReference type="Proteomes" id="UP001281761"/>
    </source>
</evidence>
<accession>A0ABQ9YGM6</accession>
<dbReference type="SUPFAM" id="SSF51126">
    <property type="entry name" value="Pectin lyase-like"/>
    <property type="match status" value="1"/>
</dbReference>
<reference evidence="2 3" key="1">
    <citation type="journal article" date="2022" name="bioRxiv">
        <title>Genomics of Preaxostyla Flagellates Illuminates Evolutionary Transitions and the Path Towards Mitochondrial Loss.</title>
        <authorList>
            <person name="Novak L.V.F."/>
            <person name="Treitli S.C."/>
            <person name="Pyrih J."/>
            <person name="Halakuc P."/>
            <person name="Pipaliya S.V."/>
            <person name="Vacek V."/>
            <person name="Brzon O."/>
            <person name="Soukal P."/>
            <person name="Eme L."/>
            <person name="Dacks J.B."/>
            <person name="Karnkowska A."/>
            <person name="Elias M."/>
            <person name="Hampl V."/>
        </authorList>
    </citation>
    <scope>NUCLEOTIDE SEQUENCE [LARGE SCALE GENOMIC DNA]</scope>
    <source>
        <strain evidence="2">NAU3</strain>
        <tissue evidence="2">Gut</tissue>
    </source>
</reference>
<keyword evidence="1" id="KW-0732">Signal</keyword>
<dbReference type="Proteomes" id="UP001281761">
    <property type="component" value="Unassembled WGS sequence"/>
</dbReference>
<feature type="chain" id="PRO_5047088559" evidence="1">
    <location>
        <begin position="27"/>
        <end position="176"/>
    </location>
</feature>
<evidence type="ECO:0000256" key="1">
    <source>
        <dbReference type="SAM" id="SignalP"/>
    </source>
</evidence>
<dbReference type="EMBL" id="JARBJD010000008">
    <property type="protein sequence ID" value="KAK2962904.1"/>
    <property type="molecule type" value="Genomic_DNA"/>
</dbReference>
<feature type="signal peptide" evidence="1">
    <location>
        <begin position="1"/>
        <end position="26"/>
    </location>
</feature>